<dbReference type="InterPro" id="IPR029044">
    <property type="entry name" value="Nucleotide-diphossugar_trans"/>
</dbReference>
<dbReference type="PANTHER" id="PTHR43685">
    <property type="entry name" value="GLYCOSYLTRANSFERASE"/>
    <property type="match status" value="1"/>
</dbReference>
<dbReference type="Pfam" id="PF00535">
    <property type="entry name" value="Glycos_transf_2"/>
    <property type="match status" value="1"/>
</dbReference>
<dbReference type="InterPro" id="IPR001173">
    <property type="entry name" value="Glyco_trans_2-like"/>
</dbReference>
<dbReference type="EMBL" id="FNUV01000003">
    <property type="protein sequence ID" value="SEF70430.1"/>
    <property type="molecule type" value="Genomic_DNA"/>
</dbReference>
<evidence type="ECO:0000259" key="1">
    <source>
        <dbReference type="Pfam" id="PF00535"/>
    </source>
</evidence>
<accession>A0A1H5U602</accession>
<feature type="domain" description="Glycosyltransferase 2-like" evidence="1">
    <location>
        <begin position="9"/>
        <end position="121"/>
    </location>
</feature>
<proteinExistence type="predicted"/>
<sequence length="222" mass="25486">MSTSNRGISIIMTVYDQARELESNLPLFLSQEYEADYEVIVVDETSTDNTEDVLKLLKKDYPHLYTTFLPKPNRHVTRKKLAFSIGTKAAKNELIMFSRIDRPITAPDILKAISEVLDENAELTLGYIGRKGIRLQSFAFVDSAASHIRKAERRLKKVVDRDTRMSYAWGRYDFIIIHKKNVLDLLNLFEQHISPTALLGIRLSILWQSLIKRSSTTLLVTE</sequence>
<dbReference type="SUPFAM" id="SSF53448">
    <property type="entry name" value="Nucleotide-diphospho-sugar transferases"/>
    <property type="match status" value="1"/>
</dbReference>
<organism evidence="2 3">
    <name type="scientific">Xylanibacter ruminicola</name>
    <name type="common">Prevotella ruminicola</name>
    <dbReference type="NCBI Taxonomy" id="839"/>
    <lineage>
        <taxon>Bacteria</taxon>
        <taxon>Pseudomonadati</taxon>
        <taxon>Bacteroidota</taxon>
        <taxon>Bacteroidia</taxon>
        <taxon>Bacteroidales</taxon>
        <taxon>Prevotellaceae</taxon>
        <taxon>Xylanibacter</taxon>
    </lineage>
</organism>
<dbReference type="Proteomes" id="UP000236735">
    <property type="component" value="Unassembled WGS sequence"/>
</dbReference>
<dbReference type="GeneID" id="32572958"/>
<dbReference type="AlphaFoldDB" id="A0A1H5U602"/>
<dbReference type="GO" id="GO:0016740">
    <property type="term" value="F:transferase activity"/>
    <property type="evidence" value="ECO:0007669"/>
    <property type="project" value="UniProtKB-KW"/>
</dbReference>
<evidence type="ECO:0000313" key="2">
    <source>
        <dbReference type="EMBL" id="SEF70430.1"/>
    </source>
</evidence>
<name>A0A1H5U602_XYLRU</name>
<dbReference type="InterPro" id="IPR050834">
    <property type="entry name" value="Glycosyltransf_2"/>
</dbReference>
<keyword evidence="2" id="KW-0808">Transferase</keyword>
<dbReference type="Gene3D" id="3.90.550.10">
    <property type="entry name" value="Spore Coat Polysaccharide Biosynthesis Protein SpsA, Chain A"/>
    <property type="match status" value="1"/>
</dbReference>
<dbReference type="RefSeq" id="WP_036912717.1">
    <property type="nucleotide sequence ID" value="NZ_FNUV01000003.1"/>
</dbReference>
<protein>
    <submittedName>
        <fullName evidence="2">Glycosyl transferase family 2</fullName>
    </submittedName>
</protein>
<evidence type="ECO:0000313" key="3">
    <source>
        <dbReference type="Proteomes" id="UP000236735"/>
    </source>
</evidence>
<dbReference type="PANTHER" id="PTHR43685:SF3">
    <property type="entry name" value="SLR2126 PROTEIN"/>
    <property type="match status" value="1"/>
</dbReference>
<reference evidence="2 3" key="1">
    <citation type="submission" date="2016-10" db="EMBL/GenBank/DDBJ databases">
        <authorList>
            <person name="de Groot N.N."/>
        </authorList>
    </citation>
    <scope>NUCLEOTIDE SEQUENCE [LARGE SCALE GENOMIC DNA]</scope>
    <source>
        <strain evidence="2 3">AR32</strain>
    </source>
</reference>
<gene>
    <name evidence="2" type="ORF">SAMN05216354_1263</name>
</gene>